<evidence type="ECO:0000313" key="2">
    <source>
        <dbReference type="Proteomes" id="UP000786811"/>
    </source>
</evidence>
<sequence>MRKENVLFAWRIYNQVM</sequence>
<comment type="caution">
    <text evidence="1">The sequence shown here is derived from an EMBL/GenBank/DDBJ whole genome shotgun (WGS) entry which is preliminary data.</text>
</comment>
<dbReference type="EMBL" id="CAJNRD030001121">
    <property type="protein sequence ID" value="CAG5095658.1"/>
    <property type="molecule type" value="Genomic_DNA"/>
</dbReference>
<dbReference type="Proteomes" id="UP000786811">
    <property type="component" value="Unassembled WGS sequence"/>
</dbReference>
<protein>
    <submittedName>
        <fullName evidence="1">Uncharacterized protein</fullName>
    </submittedName>
</protein>
<gene>
    <name evidence="1" type="ORF">HICCMSTLAB_LOCUS7818</name>
</gene>
<reference evidence="1" key="1">
    <citation type="submission" date="2021-04" db="EMBL/GenBank/DDBJ databases">
        <authorList>
            <person name="Chebbi M.A.C M."/>
        </authorList>
    </citation>
    <scope>NUCLEOTIDE SEQUENCE</scope>
</reference>
<accession>A0A8J2MJJ5</accession>
<proteinExistence type="predicted"/>
<dbReference type="AlphaFoldDB" id="A0A8J2MJJ5"/>
<organism evidence="1 2">
    <name type="scientific">Cotesia congregata</name>
    <name type="common">Parasitoid wasp</name>
    <name type="synonym">Apanteles congregatus</name>
    <dbReference type="NCBI Taxonomy" id="51543"/>
    <lineage>
        <taxon>Eukaryota</taxon>
        <taxon>Metazoa</taxon>
        <taxon>Ecdysozoa</taxon>
        <taxon>Arthropoda</taxon>
        <taxon>Hexapoda</taxon>
        <taxon>Insecta</taxon>
        <taxon>Pterygota</taxon>
        <taxon>Neoptera</taxon>
        <taxon>Endopterygota</taxon>
        <taxon>Hymenoptera</taxon>
        <taxon>Apocrita</taxon>
        <taxon>Ichneumonoidea</taxon>
        <taxon>Braconidae</taxon>
        <taxon>Microgastrinae</taxon>
        <taxon>Cotesia</taxon>
    </lineage>
</organism>
<keyword evidence="2" id="KW-1185">Reference proteome</keyword>
<name>A0A8J2MJJ5_COTCN</name>
<evidence type="ECO:0000313" key="1">
    <source>
        <dbReference type="EMBL" id="CAG5095658.1"/>
    </source>
</evidence>